<organism evidence="2">
    <name type="scientific">uncultured Desulfobacteraceae bacterium</name>
    <dbReference type="NCBI Taxonomy" id="218296"/>
    <lineage>
        <taxon>Bacteria</taxon>
        <taxon>Pseudomonadati</taxon>
        <taxon>Thermodesulfobacteriota</taxon>
        <taxon>Desulfobacteria</taxon>
        <taxon>Desulfobacterales</taxon>
        <taxon>Desulfobacteraceae</taxon>
        <taxon>environmental samples</taxon>
    </lineage>
</organism>
<feature type="transmembrane region" description="Helical" evidence="1">
    <location>
        <begin position="128"/>
        <end position="155"/>
    </location>
</feature>
<proteinExistence type="predicted"/>
<feature type="transmembrane region" description="Helical" evidence="1">
    <location>
        <begin position="162"/>
        <end position="183"/>
    </location>
</feature>
<dbReference type="AlphaFoldDB" id="A0A484HK03"/>
<evidence type="ECO:0000313" key="2">
    <source>
        <dbReference type="EMBL" id="VEN73567.1"/>
    </source>
</evidence>
<dbReference type="EMBL" id="CAACVI010000012">
    <property type="protein sequence ID" value="VEN73567.1"/>
    <property type="molecule type" value="Genomic_DNA"/>
</dbReference>
<feature type="transmembrane region" description="Helical" evidence="1">
    <location>
        <begin position="53"/>
        <end position="71"/>
    </location>
</feature>
<sequence length="200" mass="22839">MLYANHLKKIMARIWFPKKNDSRNHLFVLLPLAVIAAIGVSFTHSIDPKYHGAILIVLVSFPLTLATILRVREIKTRWIHEDAIPWYLKESDNLPLRIKGIIGLLFPALSLARFVFPDATFFRGLDWMFLMGAVFMVSAYVAVPFFIIPAVIYIALYFVSGFFYRTLPLGLALLMASLLIQSISEAVQVRKIRQNSNRDE</sequence>
<keyword evidence="1" id="KW-0812">Transmembrane</keyword>
<protein>
    <submittedName>
        <fullName evidence="2">Uncharacterized protein</fullName>
    </submittedName>
</protein>
<name>A0A484HK03_9BACT</name>
<evidence type="ECO:0000256" key="1">
    <source>
        <dbReference type="SAM" id="Phobius"/>
    </source>
</evidence>
<feature type="transmembrane region" description="Helical" evidence="1">
    <location>
        <begin position="96"/>
        <end position="116"/>
    </location>
</feature>
<reference evidence="2" key="1">
    <citation type="submission" date="2019-01" db="EMBL/GenBank/DDBJ databases">
        <authorList>
            <consortium name="Genoscope - CEA"/>
            <person name="William W."/>
        </authorList>
    </citation>
    <scope>NUCLEOTIDE SEQUENCE</scope>
    <source>
        <strain evidence="2">CR-1</strain>
    </source>
</reference>
<accession>A0A484HK03</accession>
<gene>
    <name evidence="2" type="ORF">EPICR_20027</name>
</gene>
<keyword evidence="1" id="KW-0472">Membrane</keyword>
<keyword evidence="1" id="KW-1133">Transmembrane helix</keyword>